<dbReference type="AlphaFoldDB" id="A0A2N7WTP8"/>
<dbReference type="EMBL" id="CADIJZ010000002">
    <property type="protein sequence ID" value="CAB3645768.1"/>
    <property type="molecule type" value="Genomic_DNA"/>
</dbReference>
<reference evidence="2 3" key="1">
    <citation type="submission" date="2018-01" db="EMBL/GenBank/DDBJ databases">
        <title>Whole genome analyses suggest that Burkholderia sensu lato contains two further novel genera in the rhizoxinica-symbiotica group Mycetohabitans gen. nov., and Trinickia gen. nov.: implications for the evolution of diazotrophy and nodulation in the Burkholderiaceae.</title>
        <authorList>
            <person name="Estrada-de los Santos P."/>
            <person name="Palmer M."/>
            <person name="Chavez-Ramirez B."/>
            <person name="Beukes C."/>
            <person name="Steenkamp E.T."/>
            <person name="Hirsch A.M."/>
            <person name="Manyaka P."/>
            <person name="Maluk M."/>
            <person name="Lafos M."/>
            <person name="Crook M."/>
            <person name="Gross E."/>
            <person name="Simon M.F."/>
            <person name="Bueno dos Reis Junior F."/>
            <person name="Poole P.S."/>
            <person name="Venter S.N."/>
            <person name="James E.K."/>
        </authorList>
    </citation>
    <scope>NUCLEOTIDE SEQUENCE [LARGE SCALE GENOMIC DNA]</scope>
    <source>
        <strain evidence="2 3">WSM 3937</strain>
    </source>
</reference>
<organism evidence="1 4">
    <name type="scientific">Paraburkholderia rhynchosiae</name>
    <dbReference type="NCBI Taxonomy" id="487049"/>
    <lineage>
        <taxon>Bacteria</taxon>
        <taxon>Pseudomonadati</taxon>
        <taxon>Pseudomonadota</taxon>
        <taxon>Betaproteobacteria</taxon>
        <taxon>Burkholderiales</taxon>
        <taxon>Burkholderiaceae</taxon>
        <taxon>Paraburkholderia</taxon>
    </lineage>
</organism>
<dbReference type="EMBL" id="PNXY01000003">
    <property type="protein sequence ID" value="PMS32846.1"/>
    <property type="molecule type" value="Genomic_DNA"/>
</dbReference>
<evidence type="ECO:0000313" key="1">
    <source>
        <dbReference type="EMBL" id="CAB3645768.1"/>
    </source>
</evidence>
<dbReference type="RefSeq" id="WP_102631040.1">
    <property type="nucleotide sequence ID" value="NZ_CADIJZ010000002.1"/>
</dbReference>
<evidence type="ECO:0000313" key="4">
    <source>
        <dbReference type="Proteomes" id="UP000494205"/>
    </source>
</evidence>
<accession>A0A2N7WTP8</accession>
<gene>
    <name evidence="2" type="ORF">C0Z16_04675</name>
    <name evidence="1" type="ORF">LMG27174_00843</name>
</gene>
<dbReference type="OrthoDB" id="7829669at2"/>
<protein>
    <submittedName>
        <fullName evidence="1">Uncharacterized protein</fullName>
    </submittedName>
</protein>
<sequence>MTVSILWRSEGRLHLASDSRMSFGAAGATDIGVKVMRLPIRIRGCDPDENGVLNTLFAATYGFAYAGSLSNAATFKQFIEDILLDVQYVDAFTPLSFELICEFLCRFSERISTEVVSRLAERGQYTFLLAGYCPSAERLRGACFTLAQDGGRSVASFQEVAQEHGQYVAVGTGKTEFEKHIAGQPVSVQTVLLALNKVIDEEVVASVGGDIQYGSFGKNGDFTVSGITRISVEDADDGERHYGPSTERILKYRGFEIYAGWTVDGDKFWPSPGFIELEVPSNKDSKERFIESCRALIAGGQ</sequence>
<reference evidence="1 4" key="2">
    <citation type="submission" date="2020-04" db="EMBL/GenBank/DDBJ databases">
        <authorList>
            <person name="De Canck E."/>
        </authorList>
    </citation>
    <scope>NUCLEOTIDE SEQUENCE [LARGE SCALE GENOMIC DNA]</scope>
    <source>
        <strain evidence="1 4">LMG 27174</strain>
    </source>
</reference>
<dbReference type="Proteomes" id="UP000494205">
    <property type="component" value="Unassembled WGS sequence"/>
</dbReference>
<dbReference type="Proteomes" id="UP000235659">
    <property type="component" value="Unassembled WGS sequence"/>
</dbReference>
<evidence type="ECO:0000313" key="3">
    <source>
        <dbReference type="Proteomes" id="UP000235659"/>
    </source>
</evidence>
<name>A0A2N7WTP8_9BURK</name>
<proteinExistence type="predicted"/>
<keyword evidence="3" id="KW-1185">Reference proteome</keyword>
<evidence type="ECO:0000313" key="2">
    <source>
        <dbReference type="EMBL" id="PMS32846.1"/>
    </source>
</evidence>